<evidence type="ECO:0000313" key="7">
    <source>
        <dbReference type="Proteomes" id="UP000187209"/>
    </source>
</evidence>
<dbReference type="Proteomes" id="UP000187209">
    <property type="component" value="Unassembled WGS sequence"/>
</dbReference>
<evidence type="ECO:0000256" key="3">
    <source>
        <dbReference type="ARBA" id="ARBA00022989"/>
    </source>
</evidence>
<feature type="transmembrane region" description="Helical" evidence="5">
    <location>
        <begin position="191"/>
        <end position="212"/>
    </location>
</feature>
<dbReference type="SUPFAM" id="SSF81321">
    <property type="entry name" value="Family A G protein-coupled receptor-like"/>
    <property type="match status" value="1"/>
</dbReference>
<dbReference type="EMBL" id="MPUH01001233">
    <property type="protein sequence ID" value="OMJ69156.1"/>
    <property type="molecule type" value="Genomic_DNA"/>
</dbReference>
<dbReference type="GO" id="GO:0007189">
    <property type="term" value="P:adenylate cyclase-activating G protein-coupled receptor signaling pathway"/>
    <property type="evidence" value="ECO:0007669"/>
    <property type="project" value="TreeGrafter"/>
</dbReference>
<dbReference type="PANTHER" id="PTHR23112">
    <property type="entry name" value="G PROTEIN-COUPLED RECEPTOR 157-RELATED"/>
    <property type="match status" value="1"/>
</dbReference>
<evidence type="ECO:0000256" key="5">
    <source>
        <dbReference type="SAM" id="Phobius"/>
    </source>
</evidence>
<comment type="caution">
    <text evidence="6">The sequence shown here is derived from an EMBL/GenBank/DDBJ whole genome shotgun (WGS) entry which is preliminary data.</text>
</comment>
<evidence type="ECO:0008006" key="8">
    <source>
        <dbReference type="Google" id="ProtNLM"/>
    </source>
</evidence>
<evidence type="ECO:0000313" key="6">
    <source>
        <dbReference type="EMBL" id="OMJ69156.1"/>
    </source>
</evidence>
<evidence type="ECO:0000256" key="2">
    <source>
        <dbReference type="ARBA" id="ARBA00022692"/>
    </source>
</evidence>
<protein>
    <recommendedName>
        <fullName evidence="8">G-protein coupled receptors family 2 profile 2 domain-containing protein</fullName>
    </recommendedName>
</protein>
<dbReference type="GO" id="GO:0005886">
    <property type="term" value="C:plasma membrane"/>
    <property type="evidence" value="ECO:0007669"/>
    <property type="project" value="TreeGrafter"/>
</dbReference>
<comment type="subcellular location">
    <subcellularLocation>
        <location evidence="1">Membrane</location>
        <topology evidence="1">Multi-pass membrane protein</topology>
    </subcellularLocation>
</comment>
<evidence type="ECO:0000256" key="1">
    <source>
        <dbReference type="ARBA" id="ARBA00004141"/>
    </source>
</evidence>
<gene>
    <name evidence="6" type="ORF">SteCoe_33201</name>
</gene>
<feature type="transmembrane region" description="Helical" evidence="5">
    <location>
        <begin position="152"/>
        <end position="171"/>
    </location>
</feature>
<keyword evidence="3 5" id="KW-1133">Transmembrane helix</keyword>
<evidence type="ECO:0000256" key="4">
    <source>
        <dbReference type="ARBA" id="ARBA00023136"/>
    </source>
</evidence>
<reference evidence="6 7" key="1">
    <citation type="submission" date="2016-11" db="EMBL/GenBank/DDBJ databases">
        <title>The macronuclear genome of Stentor coeruleus: a giant cell with tiny introns.</title>
        <authorList>
            <person name="Slabodnick M."/>
            <person name="Ruby J.G."/>
            <person name="Reiff S.B."/>
            <person name="Swart E.C."/>
            <person name="Gosai S."/>
            <person name="Prabakaran S."/>
            <person name="Witkowska E."/>
            <person name="Larue G.E."/>
            <person name="Fisher S."/>
            <person name="Freeman R.M."/>
            <person name="Gunawardena J."/>
            <person name="Chu W."/>
            <person name="Stover N.A."/>
            <person name="Gregory B.D."/>
            <person name="Nowacki M."/>
            <person name="Derisi J."/>
            <person name="Roy S.W."/>
            <person name="Marshall W.F."/>
            <person name="Sood P."/>
        </authorList>
    </citation>
    <scope>NUCLEOTIDE SEQUENCE [LARGE SCALE GENOMIC DNA]</scope>
    <source>
        <strain evidence="6">WM001</strain>
    </source>
</reference>
<dbReference type="AlphaFoldDB" id="A0A1R2AXC3"/>
<feature type="transmembrane region" description="Helical" evidence="5">
    <location>
        <begin position="6"/>
        <end position="30"/>
    </location>
</feature>
<accession>A0A1R2AXC3</accession>
<dbReference type="OrthoDB" id="18453at2759"/>
<sequence length="263" mass="30137">MSDDFLIYLSLLIPSFLSILGSVSIIFLYIKHKRLRGFAGSTILILTIFDLGGSISQALPFNLNAPDSILCELQAGFIVFFNLCTMIWLTNISLMIYLQVTESAIEPRSYMKISFYIIVLISFIVSLIPFMFNAYTSTDGQCWVKQIHWRFGIYFIPLWCCIGIIATILTLTAKKFNSSVYDMSFINRIKFYPVIMLVIFLPITVVRIIQILGVDPPLWVKMIAYFFFKLDGFCNSLIFGMTKQVKEILGSEKVSLVNFYQDE</sequence>
<dbReference type="PANTHER" id="PTHR23112:SF0">
    <property type="entry name" value="TRANSMEMBRANE PROTEIN 116"/>
    <property type="match status" value="1"/>
</dbReference>
<name>A0A1R2AXC3_9CILI</name>
<feature type="transmembrane region" description="Helical" evidence="5">
    <location>
        <begin position="75"/>
        <end position="98"/>
    </location>
</feature>
<feature type="transmembrane region" description="Helical" evidence="5">
    <location>
        <begin position="37"/>
        <end position="55"/>
    </location>
</feature>
<dbReference type="Gene3D" id="1.20.1070.10">
    <property type="entry name" value="Rhodopsin 7-helix transmembrane proteins"/>
    <property type="match status" value="1"/>
</dbReference>
<feature type="transmembrane region" description="Helical" evidence="5">
    <location>
        <begin position="110"/>
        <end position="132"/>
    </location>
</feature>
<keyword evidence="7" id="KW-1185">Reference proteome</keyword>
<organism evidence="6 7">
    <name type="scientific">Stentor coeruleus</name>
    <dbReference type="NCBI Taxonomy" id="5963"/>
    <lineage>
        <taxon>Eukaryota</taxon>
        <taxon>Sar</taxon>
        <taxon>Alveolata</taxon>
        <taxon>Ciliophora</taxon>
        <taxon>Postciliodesmatophora</taxon>
        <taxon>Heterotrichea</taxon>
        <taxon>Heterotrichida</taxon>
        <taxon>Stentoridae</taxon>
        <taxon>Stentor</taxon>
    </lineage>
</organism>
<keyword evidence="4 5" id="KW-0472">Membrane</keyword>
<dbReference type="InterPro" id="IPR022343">
    <property type="entry name" value="GCR1-cAMP_receptor"/>
</dbReference>
<proteinExistence type="predicted"/>
<feature type="transmembrane region" description="Helical" evidence="5">
    <location>
        <begin position="218"/>
        <end position="239"/>
    </location>
</feature>
<keyword evidence="2 5" id="KW-0812">Transmembrane</keyword>
<dbReference type="PRINTS" id="PR02001">
    <property type="entry name" value="GCR1CAMPR"/>
</dbReference>
<dbReference type="Pfam" id="PF05462">
    <property type="entry name" value="Dicty_CAR"/>
    <property type="match status" value="1"/>
</dbReference>
<dbReference type="GO" id="GO:0004930">
    <property type="term" value="F:G protein-coupled receptor activity"/>
    <property type="evidence" value="ECO:0007669"/>
    <property type="project" value="TreeGrafter"/>
</dbReference>